<feature type="region of interest" description="Disordered" evidence="1">
    <location>
        <begin position="157"/>
        <end position="215"/>
    </location>
</feature>
<protein>
    <submittedName>
        <fullName evidence="2">Uncharacterized protein</fullName>
    </submittedName>
</protein>
<feature type="compositionally biased region" description="Low complexity" evidence="1">
    <location>
        <begin position="41"/>
        <end position="51"/>
    </location>
</feature>
<feature type="compositionally biased region" description="Polar residues" evidence="1">
    <location>
        <begin position="22"/>
        <end position="32"/>
    </location>
</feature>
<gene>
    <name evidence="2" type="ORF">TcWFU_004502</name>
</gene>
<evidence type="ECO:0000313" key="3">
    <source>
        <dbReference type="Proteomes" id="UP001651158"/>
    </source>
</evidence>
<keyword evidence="3" id="KW-1185">Reference proteome</keyword>
<proteinExistence type="predicted"/>
<dbReference type="EMBL" id="JAKROA010000004">
    <property type="protein sequence ID" value="KAL5107657.1"/>
    <property type="molecule type" value="Genomic_DNA"/>
</dbReference>
<dbReference type="Proteomes" id="UP001651158">
    <property type="component" value="Unassembled WGS sequence"/>
</dbReference>
<organism evidence="2 3">
    <name type="scientific">Taenia crassiceps</name>
    <dbReference type="NCBI Taxonomy" id="6207"/>
    <lineage>
        <taxon>Eukaryota</taxon>
        <taxon>Metazoa</taxon>
        <taxon>Spiralia</taxon>
        <taxon>Lophotrochozoa</taxon>
        <taxon>Platyhelminthes</taxon>
        <taxon>Cestoda</taxon>
        <taxon>Eucestoda</taxon>
        <taxon>Cyclophyllidea</taxon>
        <taxon>Taeniidae</taxon>
        <taxon>Taenia</taxon>
    </lineage>
</organism>
<sequence>MQSTANNSNRKATRRDRKTLDSQESQINSQGKPGNFYLPDSSTRSFSFFTSNGRESSFETNSCPIIDDRSNSASPTRRQPHPAGMNSFRGFGQTPGNEGRILEWPPPEPRPIFIRQITPQFGVMFGGLPRLPQNQDVWFFGPTANIQQLIFESGPDMLELDDDNLNEETSPQLSQDQGSGLRGTTSDSSLNTDPRTLETDGEARAASPRTDDTGELTRLLMEPAIEPQISEAQMPAESGQSLEEVYMELAPGISVTPSNEEVHSAIRAQQANSEPPPRPIFFVIVDTNEGGPADDEQQAAQFHFALMQLLAQLESTSDEEPPLER</sequence>
<accession>A0ABR4QDN4</accession>
<feature type="region of interest" description="Disordered" evidence="1">
    <location>
        <begin position="1"/>
        <end position="99"/>
    </location>
</feature>
<evidence type="ECO:0000256" key="1">
    <source>
        <dbReference type="SAM" id="MobiDB-lite"/>
    </source>
</evidence>
<reference evidence="2 3" key="1">
    <citation type="journal article" date="2022" name="Front. Cell. Infect. Microbiol.">
        <title>The Genomes of Two Strains of Taenia crassiceps the Animal Model for the Study of Human Cysticercosis.</title>
        <authorList>
            <person name="Bobes R.J."/>
            <person name="Estrada K."/>
            <person name="Rios-Valencia D.G."/>
            <person name="Calderon-Gallegos A."/>
            <person name="de la Torre P."/>
            <person name="Carrero J.C."/>
            <person name="Sanchez-Flores A."/>
            <person name="Laclette J.P."/>
        </authorList>
    </citation>
    <scope>NUCLEOTIDE SEQUENCE [LARGE SCALE GENOMIC DNA]</scope>
    <source>
        <strain evidence="2">WFUcys</strain>
    </source>
</reference>
<feature type="compositionally biased region" description="Polar residues" evidence="1">
    <location>
        <begin position="1"/>
        <end position="10"/>
    </location>
</feature>
<feature type="compositionally biased region" description="Polar residues" evidence="1">
    <location>
        <begin position="169"/>
        <end position="194"/>
    </location>
</feature>
<comment type="caution">
    <text evidence="2">The sequence shown here is derived from an EMBL/GenBank/DDBJ whole genome shotgun (WGS) entry which is preliminary data.</text>
</comment>
<evidence type="ECO:0000313" key="2">
    <source>
        <dbReference type="EMBL" id="KAL5107657.1"/>
    </source>
</evidence>
<name>A0ABR4QDN4_9CEST</name>
<feature type="compositionally biased region" description="Polar residues" evidence="1">
    <location>
        <begin position="52"/>
        <end position="63"/>
    </location>
</feature>